<sequence>VFCSRKVLVTHENLKIDITRKNLRCLRPCQWLDDQVTNIYLEFLKEREVREPKKFLRCHFFNTFLFKKLDNRGTGYNYNNVRRCILVKMLEYHLIDCDKTLYVFKYLSLFIWTLAVINVKDNKFQYLDSLKGSEPKIFDALVVFEKFDCGRFMLKYINFYNRGLDLFFT</sequence>
<keyword evidence="4" id="KW-0788">Thiol protease</keyword>
<dbReference type="AlphaFoldDB" id="A0AAU9RP89"/>
<evidence type="ECO:0000256" key="2">
    <source>
        <dbReference type="ARBA" id="ARBA00022670"/>
    </source>
</evidence>
<feature type="non-terminal residue" evidence="6">
    <location>
        <position position="169"/>
    </location>
</feature>
<dbReference type="SUPFAM" id="SSF54001">
    <property type="entry name" value="Cysteine proteinases"/>
    <property type="match status" value="1"/>
</dbReference>
<organism evidence="6 7">
    <name type="scientific">Thlaspi arvense</name>
    <name type="common">Field penny-cress</name>
    <dbReference type="NCBI Taxonomy" id="13288"/>
    <lineage>
        <taxon>Eukaryota</taxon>
        <taxon>Viridiplantae</taxon>
        <taxon>Streptophyta</taxon>
        <taxon>Embryophyta</taxon>
        <taxon>Tracheophyta</taxon>
        <taxon>Spermatophyta</taxon>
        <taxon>Magnoliopsida</taxon>
        <taxon>eudicotyledons</taxon>
        <taxon>Gunneridae</taxon>
        <taxon>Pentapetalae</taxon>
        <taxon>rosids</taxon>
        <taxon>malvids</taxon>
        <taxon>Brassicales</taxon>
        <taxon>Brassicaceae</taxon>
        <taxon>Thlaspideae</taxon>
        <taxon>Thlaspi</taxon>
    </lineage>
</organism>
<evidence type="ECO:0000313" key="6">
    <source>
        <dbReference type="EMBL" id="CAH2046325.1"/>
    </source>
</evidence>
<feature type="non-terminal residue" evidence="6">
    <location>
        <position position="1"/>
    </location>
</feature>
<proteinExistence type="inferred from homology"/>
<dbReference type="PANTHER" id="PTHR12606:SF1">
    <property type="entry name" value="UBIQUITIN-LIKE-SPECIFIC PROTEASE 1A"/>
    <property type="match status" value="1"/>
</dbReference>
<keyword evidence="2" id="KW-0645">Protease</keyword>
<dbReference type="InterPro" id="IPR003653">
    <property type="entry name" value="Peptidase_C48_C"/>
</dbReference>
<dbReference type="Proteomes" id="UP000836841">
    <property type="component" value="Chromosome 2"/>
</dbReference>
<dbReference type="Gene3D" id="3.40.395.10">
    <property type="entry name" value="Adenoviral Proteinase, Chain A"/>
    <property type="match status" value="1"/>
</dbReference>
<dbReference type="EMBL" id="OU466858">
    <property type="protein sequence ID" value="CAH2046325.1"/>
    <property type="molecule type" value="Genomic_DNA"/>
</dbReference>
<evidence type="ECO:0000259" key="5">
    <source>
        <dbReference type="PROSITE" id="PS50600"/>
    </source>
</evidence>
<comment type="similarity">
    <text evidence="1">Belongs to the peptidase C48 family.</text>
</comment>
<dbReference type="Pfam" id="PF02902">
    <property type="entry name" value="Peptidase_C48"/>
    <property type="match status" value="1"/>
</dbReference>
<gene>
    <name evidence="6" type="ORF">TAV2_LOCUS6490</name>
</gene>
<evidence type="ECO:0000256" key="3">
    <source>
        <dbReference type="ARBA" id="ARBA00022801"/>
    </source>
</evidence>
<evidence type="ECO:0000256" key="1">
    <source>
        <dbReference type="ARBA" id="ARBA00005234"/>
    </source>
</evidence>
<dbReference type="GO" id="GO:0006508">
    <property type="term" value="P:proteolysis"/>
    <property type="evidence" value="ECO:0007669"/>
    <property type="project" value="UniProtKB-KW"/>
</dbReference>
<dbReference type="PANTHER" id="PTHR12606">
    <property type="entry name" value="SENTRIN/SUMO-SPECIFIC PROTEASE"/>
    <property type="match status" value="1"/>
</dbReference>
<dbReference type="GO" id="GO:0005634">
    <property type="term" value="C:nucleus"/>
    <property type="evidence" value="ECO:0007669"/>
    <property type="project" value="TreeGrafter"/>
</dbReference>
<keyword evidence="3" id="KW-0378">Hydrolase</keyword>
<dbReference type="GO" id="GO:0016929">
    <property type="term" value="F:deSUMOylase activity"/>
    <property type="evidence" value="ECO:0007669"/>
    <property type="project" value="TreeGrafter"/>
</dbReference>
<accession>A0AAU9RP89</accession>
<reference evidence="6 7" key="1">
    <citation type="submission" date="2022-03" db="EMBL/GenBank/DDBJ databases">
        <authorList>
            <person name="Nunn A."/>
            <person name="Chopra R."/>
            <person name="Nunn A."/>
            <person name="Contreras Garrido A."/>
        </authorList>
    </citation>
    <scope>NUCLEOTIDE SEQUENCE [LARGE SCALE GENOMIC DNA]</scope>
</reference>
<dbReference type="GO" id="GO:0016926">
    <property type="term" value="P:protein desumoylation"/>
    <property type="evidence" value="ECO:0007669"/>
    <property type="project" value="TreeGrafter"/>
</dbReference>
<evidence type="ECO:0000313" key="7">
    <source>
        <dbReference type="Proteomes" id="UP000836841"/>
    </source>
</evidence>
<evidence type="ECO:0000256" key="4">
    <source>
        <dbReference type="ARBA" id="ARBA00022807"/>
    </source>
</evidence>
<keyword evidence="7" id="KW-1185">Reference proteome</keyword>
<dbReference type="InterPro" id="IPR038765">
    <property type="entry name" value="Papain-like_cys_pep_sf"/>
</dbReference>
<protein>
    <recommendedName>
        <fullName evidence="5">Ubiquitin-like protease family profile domain-containing protein</fullName>
    </recommendedName>
</protein>
<feature type="domain" description="Ubiquitin-like protease family profile" evidence="5">
    <location>
        <begin position="16"/>
        <end position="160"/>
    </location>
</feature>
<dbReference type="PROSITE" id="PS50600">
    <property type="entry name" value="ULP_PROTEASE"/>
    <property type="match status" value="1"/>
</dbReference>
<name>A0AAU9RP89_THLAR</name>